<gene>
    <name evidence="2" type="ORF">MGAL_10B036372</name>
</gene>
<dbReference type="EMBL" id="UYJE01010131">
    <property type="protein sequence ID" value="VDI80022.1"/>
    <property type="molecule type" value="Genomic_DNA"/>
</dbReference>
<feature type="region of interest" description="Disordered" evidence="1">
    <location>
        <begin position="64"/>
        <end position="185"/>
    </location>
</feature>
<dbReference type="OrthoDB" id="6127824at2759"/>
<name>A0A8B6HIM4_MYTGA</name>
<sequence>MDINSVSGTFPNESDGLVIQNTCKRKHSDSVDDNENAKKQKIYLQSDQAEDDIKDQNKEALVLQSENDVIPENKEVNVGQTHSKENEGSIAISKDDAAISLNQENERSDSDASSPKGIDTINQNEDSRGSAEVDPEPLKRPEAKKFPKLYRLLRTGESKDNGLRAKDPSSKTSLAEHVANGSNGGESRYISTFSTLSAAQNWLRLKNRSKRYRNGIQTIVKIDVNNLPLNVNLIDLTEKHLRKDHELPNRDDINQDFHRFAESHGEVLLDGPVPSDCLEYA</sequence>
<keyword evidence="3" id="KW-1185">Reference proteome</keyword>
<feature type="compositionally biased region" description="Basic and acidic residues" evidence="1">
    <location>
        <begin position="125"/>
        <end position="145"/>
    </location>
</feature>
<reference evidence="2" key="1">
    <citation type="submission" date="2018-11" db="EMBL/GenBank/DDBJ databases">
        <authorList>
            <person name="Alioto T."/>
            <person name="Alioto T."/>
        </authorList>
    </citation>
    <scope>NUCLEOTIDE SEQUENCE</scope>
</reference>
<comment type="caution">
    <text evidence="2">The sequence shown here is derived from an EMBL/GenBank/DDBJ whole genome shotgun (WGS) entry which is preliminary data.</text>
</comment>
<proteinExistence type="predicted"/>
<evidence type="ECO:0000256" key="1">
    <source>
        <dbReference type="SAM" id="MobiDB-lite"/>
    </source>
</evidence>
<feature type="compositionally biased region" description="Basic and acidic residues" evidence="1">
    <location>
        <begin position="82"/>
        <end position="97"/>
    </location>
</feature>
<accession>A0A8B6HIM4</accession>
<evidence type="ECO:0000313" key="2">
    <source>
        <dbReference type="EMBL" id="VDI80022.1"/>
    </source>
</evidence>
<evidence type="ECO:0000313" key="3">
    <source>
        <dbReference type="Proteomes" id="UP000596742"/>
    </source>
</evidence>
<protein>
    <submittedName>
        <fullName evidence="2">Uncharacterized protein</fullName>
    </submittedName>
</protein>
<feature type="compositionally biased region" description="Basic and acidic residues" evidence="1">
    <location>
        <begin position="154"/>
        <end position="169"/>
    </location>
</feature>
<dbReference type="Proteomes" id="UP000596742">
    <property type="component" value="Unassembled WGS sequence"/>
</dbReference>
<dbReference type="AlphaFoldDB" id="A0A8B6HIM4"/>
<organism evidence="2 3">
    <name type="scientific">Mytilus galloprovincialis</name>
    <name type="common">Mediterranean mussel</name>
    <dbReference type="NCBI Taxonomy" id="29158"/>
    <lineage>
        <taxon>Eukaryota</taxon>
        <taxon>Metazoa</taxon>
        <taxon>Spiralia</taxon>
        <taxon>Lophotrochozoa</taxon>
        <taxon>Mollusca</taxon>
        <taxon>Bivalvia</taxon>
        <taxon>Autobranchia</taxon>
        <taxon>Pteriomorphia</taxon>
        <taxon>Mytilida</taxon>
        <taxon>Mytiloidea</taxon>
        <taxon>Mytilidae</taxon>
        <taxon>Mytilinae</taxon>
        <taxon>Mytilus</taxon>
    </lineage>
</organism>